<gene>
    <name evidence="1" type="ORF">NM688_g3077</name>
</gene>
<proteinExistence type="predicted"/>
<accession>A0ACC1T7G2</accession>
<dbReference type="EMBL" id="JANHOG010000425">
    <property type="protein sequence ID" value="KAJ3554496.1"/>
    <property type="molecule type" value="Genomic_DNA"/>
</dbReference>
<comment type="caution">
    <text evidence="1">The sequence shown here is derived from an EMBL/GenBank/DDBJ whole genome shotgun (WGS) entry which is preliminary data.</text>
</comment>
<keyword evidence="2" id="KW-1185">Reference proteome</keyword>
<name>A0ACC1T7G2_9APHY</name>
<reference evidence="1" key="1">
    <citation type="submission" date="2022-07" db="EMBL/GenBank/DDBJ databases">
        <title>Genome Sequence of Phlebia brevispora.</title>
        <authorList>
            <person name="Buettner E."/>
        </authorList>
    </citation>
    <scope>NUCLEOTIDE SEQUENCE</scope>
    <source>
        <strain evidence="1">MPL23</strain>
    </source>
</reference>
<evidence type="ECO:0000313" key="2">
    <source>
        <dbReference type="Proteomes" id="UP001148662"/>
    </source>
</evidence>
<organism evidence="1 2">
    <name type="scientific">Phlebia brevispora</name>
    <dbReference type="NCBI Taxonomy" id="194682"/>
    <lineage>
        <taxon>Eukaryota</taxon>
        <taxon>Fungi</taxon>
        <taxon>Dikarya</taxon>
        <taxon>Basidiomycota</taxon>
        <taxon>Agaricomycotina</taxon>
        <taxon>Agaricomycetes</taxon>
        <taxon>Polyporales</taxon>
        <taxon>Meruliaceae</taxon>
        <taxon>Phlebia</taxon>
    </lineage>
</organism>
<dbReference type="Proteomes" id="UP001148662">
    <property type="component" value="Unassembled WGS sequence"/>
</dbReference>
<evidence type="ECO:0000313" key="1">
    <source>
        <dbReference type="EMBL" id="KAJ3554496.1"/>
    </source>
</evidence>
<protein>
    <submittedName>
        <fullName evidence="1">Uncharacterized protein</fullName>
    </submittedName>
</protein>
<sequence length="412" mass="45249">MTFEWKPEQILLLTRTLDALPSHLLTPFNGPVPPSNLLDKLARGVAKVKNPVEWPHSIRATRAKIVELARIRAKEVRDESASDTIVEEESDSSDVPLQQTTNIGLKRTLHRQSSMDFMQSPKLDLKNNVNLSRLSRRLQRTERMLLSPTYDIYDQTSPSLRPSTPSSLTLNSELSDTRPSRMLRRSTSSMSNDSDQFMAPSINPSVRRLRRSDTFAGSTLFPTGLKRAPSYGGSSRNSLDSVAMSIDFNARDSDITSDEEEKLRTNTTGSASAGKSENSDNKRPQRKKSSFQRHSSILGPELPNPQPTPQSPAPVRVSRTPYTPSHNTGSPVAPASPAVYSMPMPSSPYNLTHIPSVSVSPQVPRTLRRSSRPIAPLPRTAFARKISFNNIPTSPGEGAGSGAGLGSAFQMH</sequence>